<keyword evidence="6" id="KW-1185">Reference proteome</keyword>
<name>A0A923KP69_9BURK</name>
<dbReference type="SMART" id="SM00448">
    <property type="entry name" value="REC"/>
    <property type="match status" value="1"/>
</dbReference>
<dbReference type="GO" id="GO:0032993">
    <property type="term" value="C:protein-DNA complex"/>
    <property type="evidence" value="ECO:0007669"/>
    <property type="project" value="TreeGrafter"/>
</dbReference>
<dbReference type="PANTHER" id="PTHR48111">
    <property type="entry name" value="REGULATOR OF RPOS"/>
    <property type="match status" value="1"/>
</dbReference>
<dbReference type="SMART" id="SM00850">
    <property type="entry name" value="LytTR"/>
    <property type="match status" value="1"/>
</dbReference>
<reference evidence="5" key="1">
    <citation type="submission" date="2020-08" db="EMBL/GenBank/DDBJ databases">
        <title>Novel species isolated from subtropical streams in China.</title>
        <authorList>
            <person name="Lu H."/>
        </authorList>
    </citation>
    <scope>NUCLEOTIDE SEQUENCE</scope>
    <source>
        <strain evidence="5">KACC 12607</strain>
    </source>
</reference>
<organism evidence="5 6">
    <name type="scientific">Undibacterium jejuense</name>
    <dbReference type="NCBI Taxonomy" id="1344949"/>
    <lineage>
        <taxon>Bacteria</taxon>
        <taxon>Pseudomonadati</taxon>
        <taxon>Pseudomonadota</taxon>
        <taxon>Betaproteobacteria</taxon>
        <taxon>Burkholderiales</taxon>
        <taxon>Oxalobacteraceae</taxon>
        <taxon>Undibacterium</taxon>
    </lineage>
</organism>
<dbReference type="Gene3D" id="2.40.50.1020">
    <property type="entry name" value="LytTr DNA-binding domain"/>
    <property type="match status" value="1"/>
</dbReference>
<evidence type="ECO:0000256" key="2">
    <source>
        <dbReference type="PROSITE-ProRule" id="PRU00169"/>
    </source>
</evidence>
<dbReference type="GO" id="GO:0000156">
    <property type="term" value="F:phosphorelay response regulator activity"/>
    <property type="evidence" value="ECO:0007669"/>
    <property type="project" value="TreeGrafter"/>
</dbReference>
<feature type="domain" description="Response regulatory" evidence="3">
    <location>
        <begin position="11"/>
        <end position="123"/>
    </location>
</feature>
<dbReference type="InterPro" id="IPR039420">
    <property type="entry name" value="WalR-like"/>
</dbReference>
<dbReference type="Gene3D" id="3.40.50.2300">
    <property type="match status" value="1"/>
</dbReference>
<keyword evidence="1" id="KW-0238">DNA-binding</keyword>
<keyword evidence="2" id="KW-0597">Phosphoprotein</keyword>
<evidence type="ECO:0000313" key="5">
    <source>
        <dbReference type="EMBL" id="MBC3861356.1"/>
    </source>
</evidence>
<dbReference type="InterPro" id="IPR011006">
    <property type="entry name" value="CheY-like_superfamily"/>
</dbReference>
<dbReference type="GO" id="GO:0006355">
    <property type="term" value="P:regulation of DNA-templated transcription"/>
    <property type="evidence" value="ECO:0007669"/>
    <property type="project" value="TreeGrafter"/>
</dbReference>
<dbReference type="PANTHER" id="PTHR48111:SF69">
    <property type="entry name" value="RESPONSE REGULATOR RECEIVER"/>
    <property type="match status" value="1"/>
</dbReference>
<evidence type="ECO:0000256" key="1">
    <source>
        <dbReference type="ARBA" id="ARBA00023125"/>
    </source>
</evidence>
<dbReference type="Proteomes" id="UP000634011">
    <property type="component" value="Unassembled WGS sequence"/>
</dbReference>
<accession>A0A923KP69</accession>
<protein>
    <submittedName>
        <fullName evidence="5">Response regulator transcription factor</fullName>
    </submittedName>
</protein>
<dbReference type="Pfam" id="PF04397">
    <property type="entry name" value="LytTR"/>
    <property type="match status" value="1"/>
</dbReference>
<dbReference type="PROSITE" id="PS50930">
    <property type="entry name" value="HTH_LYTTR"/>
    <property type="match status" value="1"/>
</dbReference>
<dbReference type="GO" id="GO:0000976">
    <property type="term" value="F:transcription cis-regulatory region binding"/>
    <property type="evidence" value="ECO:0007669"/>
    <property type="project" value="TreeGrafter"/>
</dbReference>
<feature type="modified residue" description="4-aspartylphosphate" evidence="2">
    <location>
        <position position="63"/>
    </location>
</feature>
<gene>
    <name evidence="5" type="ORF">H8K32_04530</name>
</gene>
<dbReference type="PROSITE" id="PS50110">
    <property type="entry name" value="RESPONSE_REGULATORY"/>
    <property type="match status" value="1"/>
</dbReference>
<dbReference type="InterPro" id="IPR007492">
    <property type="entry name" value="LytTR_DNA-bd_dom"/>
</dbReference>
<dbReference type="InterPro" id="IPR001789">
    <property type="entry name" value="Sig_transdc_resp-reg_receiver"/>
</dbReference>
<comment type="caution">
    <text evidence="5">The sequence shown here is derived from an EMBL/GenBank/DDBJ whole genome shotgun (WGS) entry which is preliminary data.</text>
</comment>
<dbReference type="GO" id="GO:0005829">
    <property type="term" value="C:cytosol"/>
    <property type="evidence" value="ECO:0007669"/>
    <property type="project" value="TreeGrafter"/>
</dbReference>
<dbReference type="EMBL" id="JACOFV010000003">
    <property type="protein sequence ID" value="MBC3861356.1"/>
    <property type="molecule type" value="Genomic_DNA"/>
</dbReference>
<evidence type="ECO:0000259" key="4">
    <source>
        <dbReference type="PROSITE" id="PS50930"/>
    </source>
</evidence>
<dbReference type="SUPFAM" id="SSF52172">
    <property type="entry name" value="CheY-like"/>
    <property type="match status" value="1"/>
</dbReference>
<feature type="domain" description="HTH LytTR-type" evidence="4">
    <location>
        <begin position="148"/>
        <end position="249"/>
    </location>
</feature>
<evidence type="ECO:0000259" key="3">
    <source>
        <dbReference type="PROSITE" id="PS50110"/>
    </source>
</evidence>
<dbReference type="RefSeq" id="WP_186911291.1">
    <property type="nucleotide sequence ID" value="NZ_JACOFV010000003.1"/>
</dbReference>
<evidence type="ECO:0000313" key="6">
    <source>
        <dbReference type="Proteomes" id="UP000634011"/>
    </source>
</evidence>
<proteinExistence type="predicted"/>
<sequence length="249" mass="28119">MNSPTLAHSIRALIAEDEAILRKELVAALAMLWPDLEIVAEVSDGQNAVAKLNELRPEIAFLDVRMPGLSGIDVARLATHRCHIVFITAYNDHAIAAFDHGAVDYLLKPLDLARLALTIQRLKQRLHQQPADMSSLSVPAKSEALRWIQASSGNQLRFVNVDDVQCFHADAKYTKLITTRFEALIRTPIKDLLKQLDLEKFWQISRSAIVNVSAIDTVQRIDNGLALRLQNRAEWLNVSQPYQHQFRQM</sequence>
<dbReference type="Pfam" id="PF00072">
    <property type="entry name" value="Response_reg"/>
    <property type="match status" value="1"/>
</dbReference>
<dbReference type="AlphaFoldDB" id="A0A923KP69"/>